<evidence type="ECO:0000256" key="7">
    <source>
        <dbReference type="ARBA" id="ARBA00023136"/>
    </source>
</evidence>
<dbReference type="Proteomes" id="UP001620645">
    <property type="component" value="Unassembled WGS sequence"/>
</dbReference>
<protein>
    <recommendedName>
        <fullName evidence="10">Kinesin-like protein 6</fullName>
    </recommendedName>
</protein>
<evidence type="ECO:0000256" key="2">
    <source>
        <dbReference type="ARBA" id="ARBA00022448"/>
    </source>
</evidence>
<evidence type="ECO:0000256" key="12">
    <source>
        <dbReference type="SAM" id="Coils"/>
    </source>
</evidence>
<dbReference type="PANTHER" id="PTHR47117">
    <property type="entry name" value="STAR-RELATED LIPID TRANSFER PROTEIN 9"/>
    <property type="match status" value="1"/>
</dbReference>
<dbReference type="FunFam" id="2.60.200.20:FF:000034">
    <property type="entry name" value="kinesin-like protein KIF28P"/>
    <property type="match status" value="1"/>
</dbReference>
<feature type="compositionally biased region" description="Basic and acidic residues" evidence="13">
    <location>
        <begin position="1023"/>
        <end position="1037"/>
    </location>
</feature>
<keyword evidence="6" id="KW-0496">Mitochondrion</keyword>
<name>A0ABD2IZP6_HETSC</name>
<dbReference type="SUPFAM" id="SSF49562">
    <property type="entry name" value="C2 domain (Calcium/lipid-binding domain, CaLB)"/>
    <property type="match status" value="1"/>
</dbReference>
<keyword evidence="2" id="KW-0813">Transport</keyword>
<dbReference type="InterPro" id="IPR019821">
    <property type="entry name" value="Kinesin_motor_CS"/>
</dbReference>
<comment type="subcellular location">
    <subcellularLocation>
        <location evidence="1">Mitochondrion membrane</location>
        <topology evidence="1">Peripheral membrane protein</topology>
    </subcellularLocation>
</comment>
<dbReference type="GO" id="GO:0003774">
    <property type="term" value="F:cytoskeletal motor activity"/>
    <property type="evidence" value="ECO:0007669"/>
    <property type="project" value="UniProtKB-UniRule"/>
</dbReference>
<dbReference type="InterPro" id="IPR035892">
    <property type="entry name" value="C2_domain_sf"/>
</dbReference>
<dbReference type="EMBL" id="JBICCN010000232">
    <property type="protein sequence ID" value="KAL3085183.1"/>
    <property type="molecule type" value="Genomic_DNA"/>
</dbReference>
<evidence type="ECO:0000256" key="10">
    <source>
        <dbReference type="ARBA" id="ARBA00079247"/>
    </source>
</evidence>
<comment type="function">
    <text evidence="9">Microtubule-dependent motor protein required for mitochondrion morphology and transport of mitochondria in neuronal cells.</text>
</comment>
<dbReference type="Gene3D" id="3.40.850.10">
    <property type="entry name" value="Kinesin motor domain"/>
    <property type="match status" value="1"/>
</dbReference>
<comment type="similarity">
    <text evidence="11">Belongs to the TRAFAC class myosin-kinesin ATPase superfamily. Kinesin family.</text>
</comment>
<accession>A0ABD2IZP6</accession>
<dbReference type="InterPro" id="IPR001752">
    <property type="entry name" value="Kinesin_motor_dom"/>
</dbReference>
<keyword evidence="8 11" id="KW-0505">Motor protein</keyword>
<dbReference type="Gene3D" id="2.60.200.20">
    <property type="match status" value="1"/>
</dbReference>
<feature type="region of interest" description="Disordered" evidence="13">
    <location>
        <begin position="955"/>
        <end position="1037"/>
    </location>
</feature>
<dbReference type="Pfam" id="PF00498">
    <property type="entry name" value="FHA"/>
    <property type="match status" value="1"/>
</dbReference>
<dbReference type="PROSITE" id="PS50067">
    <property type="entry name" value="KINESIN_MOTOR_2"/>
    <property type="match status" value="1"/>
</dbReference>
<dbReference type="GO" id="GO:0031966">
    <property type="term" value="C:mitochondrial membrane"/>
    <property type="evidence" value="ECO:0007669"/>
    <property type="project" value="UniProtKB-SubCell"/>
</dbReference>
<evidence type="ECO:0000313" key="16">
    <source>
        <dbReference type="Proteomes" id="UP001620645"/>
    </source>
</evidence>
<dbReference type="InterPro" id="IPR008984">
    <property type="entry name" value="SMAD_FHA_dom_sf"/>
</dbReference>
<keyword evidence="7" id="KW-0472">Membrane</keyword>
<feature type="coiled-coil region" evidence="12">
    <location>
        <begin position="469"/>
        <end position="524"/>
    </location>
</feature>
<dbReference type="SUPFAM" id="SSF52540">
    <property type="entry name" value="P-loop containing nucleoside triphosphate hydrolases"/>
    <property type="match status" value="1"/>
</dbReference>
<dbReference type="Pfam" id="PF00225">
    <property type="entry name" value="Kinesin"/>
    <property type="match status" value="1"/>
</dbReference>
<dbReference type="FunFam" id="3.40.850.10:FF:000063">
    <property type="entry name" value="Kinesin-like protein"/>
    <property type="match status" value="1"/>
</dbReference>
<evidence type="ECO:0000256" key="3">
    <source>
        <dbReference type="ARBA" id="ARBA00022741"/>
    </source>
</evidence>
<dbReference type="PROSITE" id="PS00411">
    <property type="entry name" value="KINESIN_MOTOR_1"/>
    <property type="match status" value="1"/>
</dbReference>
<dbReference type="CDD" id="cd22709">
    <property type="entry name" value="FHA_KIF28P"/>
    <property type="match status" value="1"/>
</dbReference>
<keyword evidence="16" id="KW-1185">Reference proteome</keyword>
<evidence type="ECO:0000256" key="6">
    <source>
        <dbReference type="ARBA" id="ARBA00023128"/>
    </source>
</evidence>
<organism evidence="15 16">
    <name type="scientific">Heterodera schachtii</name>
    <name type="common">Sugarbeet cyst nematode worm</name>
    <name type="synonym">Tylenchus schachtii</name>
    <dbReference type="NCBI Taxonomy" id="97005"/>
    <lineage>
        <taxon>Eukaryota</taxon>
        <taxon>Metazoa</taxon>
        <taxon>Ecdysozoa</taxon>
        <taxon>Nematoda</taxon>
        <taxon>Chromadorea</taxon>
        <taxon>Rhabditida</taxon>
        <taxon>Tylenchina</taxon>
        <taxon>Tylenchomorpha</taxon>
        <taxon>Tylenchoidea</taxon>
        <taxon>Heteroderidae</taxon>
        <taxon>Heteroderinae</taxon>
        <taxon>Heterodera</taxon>
    </lineage>
</organism>
<dbReference type="SUPFAM" id="SSF49879">
    <property type="entry name" value="SMAD/FHA domain"/>
    <property type="match status" value="1"/>
</dbReference>
<evidence type="ECO:0000256" key="13">
    <source>
        <dbReference type="SAM" id="MobiDB-lite"/>
    </source>
</evidence>
<dbReference type="AlphaFoldDB" id="A0ABD2IZP6"/>
<evidence type="ECO:0000256" key="8">
    <source>
        <dbReference type="ARBA" id="ARBA00023175"/>
    </source>
</evidence>
<dbReference type="PRINTS" id="PR00380">
    <property type="entry name" value="KINESINHEAVY"/>
</dbReference>
<keyword evidence="5 12" id="KW-0175">Coiled coil</keyword>
<dbReference type="InterPro" id="IPR000253">
    <property type="entry name" value="FHA_dom"/>
</dbReference>
<gene>
    <name evidence="15" type="ORF">niasHS_010252</name>
</gene>
<evidence type="ECO:0000256" key="1">
    <source>
        <dbReference type="ARBA" id="ARBA00004318"/>
    </source>
</evidence>
<evidence type="ECO:0000259" key="14">
    <source>
        <dbReference type="PROSITE" id="PS50067"/>
    </source>
</evidence>
<feature type="region of interest" description="Disordered" evidence="13">
    <location>
        <begin position="1"/>
        <end position="28"/>
    </location>
</feature>
<evidence type="ECO:0000313" key="15">
    <source>
        <dbReference type="EMBL" id="KAL3085183.1"/>
    </source>
</evidence>
<dbReference type="InterPro" id="IPR036961">
    <property type="entry name" value="Kinesin_motor_dom_sf"/>
</dbReference>
<evidence type="ECO:0000256" key="9">
    <source>
        <dbReference type="ARBA" id="ARBA00054688"/>
    </source>
</evidence>
<keyword evidence="4 11" id="KW-0067">ATP-binding</keyword>
<dbReference type="Gene3D" id="2.60.40.150">
    <property type="entry name" value="C2 domain"/>
    <property type="match status" value="1"/>
</dbReference>
<dbReference type="GO" id="GO:0005524">
    <property type="term" value="F:ATP binding"/>
    <property type="evidence" value="ECO:0007669"/>
    <property type="project" value="UniProtKB-UniRule"/>
</dbReference>
<sequence length="1037" mass="118064">MTKELIIGSEKHRQNDKQPQTNEQQTNWVASSNHHQRLARQICATNGFGVSPPVVRPIFPLALLLGMASPRAVPAVLSSPSSSSVLVAVRVRPFSEREKKRKAQLIVRMIDGRHTELRDPTGRERQRLFTFDHSYWSHDGFRVSTDGHLVPETRDYADQKRVFDDLGAQVLRNAWAGFNCALFAYGQTGSGKSYSMVGLGKNRGLVPMICDEMFHSIEAEKTRKGTTAKFQVTVSMFEIYCEKVRDLLRKADFALDFIFGIVSANPTNKVPIKVREHPKNGFYVEGLSSWPVASYRAVGKLLNEGTRARTIAATNMNTSSSRAHSIVRIEFTQKFTSKTHSTRTSEIFLVDLAGSERLKGMPNGGERQREGIRINQSLSTLGRVIKALYDRQNGNGTSSQQKQIPYRDSVLTSLLKNAFGGNSKTIMIATISPADLHYEETLSTLRFADRMKAIRTVPVVNESATERLIRTIRSENDRLLRALERGELEEVAEKKELEALRRQLADNQREMEKLERNWQQREETFKKEMSAMSLGELEQSLNAYREETPHLWNLNEDPALSDVIVHFLEKGDNKIGSGQNAQIQLKGMSILPDHALVRNRENKRITLMPLNGAEILVNGKRILTERELRQNDRIHFGANHLYVFSNRRERKKEAKEGEKLISYEMAQKEIARQNLKSLSEMADKKSKDELVLEEELVSVLPYVYRANSMAAELKQAKRFEIVLMPQEEKGGNGRSGALAEIWVKVHDNSVAGSSSSSLWDISRFMSRYYRMQELYEKQLEEQMDEEHSSTSTAEQRQCEDKAAAAVRIGTVTVFLQSLAYLVGTADEVPIQNYHGAQVGWLKVELRVRAWDEEEGKGKGRGHDDQRLLVGRNMSVTVDIISARSLPRSVDQCFCKYRFFDLETITTSKQSGPNPVFSHQKTFLFRPLTQQLVDYFKEGTLTIDVFVTYRTEEKRPQIGGTLRRNPSTRGGSEGRNATTTRRSRSSTSSTRAKQINGGERSVERRNEDTDVKEEEQKQRKRVEWKREKEEETDRRTNA</sequence>
<evidence type="ECO:0000256" key="5">
    <source>
        <dbReference type="ARBA" id="ARBA00023054"/>
    </source>
</evidence>
<feature type="compositionally biased region" description="Basic and acidic residues" evidence="13">
    <location>
        <begin position="1"/>
        <end position="16"/>
    </location>
</feature>
<comment type="caution">
    <text evidence="15">The sequence shown here is derived from an EMBL/GenBank/DDBJ whole genome shotgun (WGS) entry which is preliminary data.</text>
</comment>
<reference evidence="15 16" key="1">
    <citation type="submission" date="2024-10" db="EMBL/GenBank/DDBJ databases">
        <authorList>
            <person name="Kim D."/>
        </authorList>
    </citation>
    <scope>NUCLEOTIDE SEQUENCE [LARGE SCALE GENOMIC DNA]</scope>
    <source>
        <strain evidence="15">Taebaek</strain>
    </source>
</reference>
<dbReference type="InterPro" id="IPR027417">
    <property type="entry name" value="P-loop_NTPase"/>
</dbReference>
<feature type="domain" description="Kinesin motor" evidence="14">
    <location>
        <begin position="84"/>
        <end position="454"/>
    </location>
</feature>
<feature type="compositionally biased region" description="Polar residues" evidence="13">
    <location>
        <begin position="17"/>
        <end position="28"/>
    </location>
</feature>
<proteinExistence type="inferred from homology"/>
<evidence type="ECO:0000256" key="11">
    <source>
        <dbReference type="PROSITE-ProRule" id="PRU00283"/>
    </source>
</evidence>
<feature type="binding site" evidence="11">
    <location>
        <begin position="186"/>
        <end position="193"/>
    </location>
    <ligand>
        <name>ATP</name>
        <dbReference type="ChEBI" id="CHEBI:30616"/>
    </ligand>
</feature>
<evidence type="ECO:0000256" key="4">
    <source>
        <dbReference type="ARBA" id="ARBA00022840"/>
    </source>
</evidence>
<dbReference type="SMART" id="SM00129">
    <property type="entry name" value="KISc"/>
    <property type="match status" value="1"/>
</dbReference>
<feature type="compositionally biased region" description="Basic and acidic residues" evidence="13">
    <location>
        <begin position="999"/>
        <end position="1016"/>
    </location>
</feature>
<keyword evidence="3 11" id="KW-0547">Nucleotide-binding</keyword>